<protein>
    <submittedName>
        <fullName evidence="3">Uncharacterized protein</fullName>
    </submittedName>
</protein>
<reference evidence="3" key="1">
    <citation type="journal article" date="2021" name="Mol. Ecol. Resour.">
        <title>Apolygus lucorum genome provides insights into omnivorousness and mesophyll feeding.</title>
        <authorList>
            <person name="Liu Y."/>
            <person name="Liu H."/>
            <person name="Wang H."/>
            <person name="Huang T."/>
            <person name="Liu B."/>
            <person name="Yang B."/>
            <person name="Yin L."/>
            <person name="Li B."/>
            <person name="Zhang Y."/>
            <person name="Zhang S."/>
            <person name="Jiang F."/>
            <person name="Zhang X."/>
            <person name="Ren Y."/>
            <person name="Wang B."/>
            <person name="Wang S."/>
            <person name="Lu Y."/>
            <person name="Wu K."/>
            <person name="Fan W."/>
            <person name="Wang G."/>
        </authorList>
    </citation>
    <scope>NUCLEOTIDE SEQUENCE</scope>
    <source>
        <strain evidence="3">12Hb</strain>
    </source>
</reference>
<evidence type="ECO:0000256" key="2">
    <source>
        <dbReference type="SAM" id="SignalP"/>
    </source>
</evidence>
<name>A0A8S9X8W9_APOLU</name>
<keyword evidence="4" id="KW-1185">Reference proteome</keyword>
<evidence type="ECO:0000313" key="3">
    <source>
        <dbReference type="EMBL" id="KAF6205550.1"/>
    </source>
</evidence>
<feature type="chain" id="PRO_5035919221" evidence="2">
    <location>
        <begin position="19"/>
        <end position="174"/>
    </location>
</feature>
<sequence length="174" mass="18277">MQLTFLFILASCSISGSTLFPFGRRNDIGQIVGDLLKSYANSKKAGDQKQEKENKQSDSNTSCPEHCTKPSCPEPPKCTCGAKDGSGGGGGGGNIGGSGGGGGGGGEGGKISITTGGSGERQGGNKEYCLDLISLITKRHTKLERKLVSLIRFYQNEQPGCRRGSLRSLPTRWF</sequence>
<evidence type="ECO:0000313" key="4">
    <source>
        <dbReference type="Proteomes" id="UP000466442"/>
    </source>
</evidence>
<proteinExistence type="predicted"/>
<feature type="region of interest" description="Disordered" evidence="1">
    <location>
        <begin position="43"/>
        <end position="121"/>
    </location>
</feature>
<keyword evidence="2" id="KW-0732">Signal</keyword>
<feature type="signal peptide" evidence="2">
    <location>
        <begin position="1"/>
        <end position="18"/>
    </location>
</feature>
<gene>
    <name evidence="3" type="ORF">GE061_019723</name>
</gene>
<dbReference type="Proteomes" id="UP000466442">
    <property type="component" value="Linkage Group LG9"/>
</dbReference>
<accession>A0A8S9X8W9</accession>
<feature type="compositionally biased region" description="Basic and acidic residues" evidence="1">
    <location>
        <begin position="44"/>
        <end position="56"/>
    </location>
</feature>
<feature type="compositionally biased region" description="Gly residues" evidence="1">
    <location>
        <begin position="84"/>
        <end position="109"/>
    </location>
</feature>
<evidence type="ECO:0000256" key="1">
    <source>
        <dbReference type="SAM" id="MobiDB-lite"/>
    </source>
</evidence>
<dbReference type="AlphaFoldDB" id="A0A8S9X8W9"/>
<dbReference type="EMBL" id="WIXP02000009">
    <property type="protein sequence ID" value="KAF6205550.1"/>
    <property type="molecule type" value="Genomic_DNA"/>
</dbReference>
<organism evidence="3 4">
    <name type="scientific">Apolygus lucorum</name>
    <name type="common">Small green plant bug</name>
    <name type="synonym">Lygocoris lucorum</name>
    <dbReference type="NCBI Taxonomy" id="248454"/>
    <lineage>
        <taxon>Eukaryota</taxon>
        <taxon>Metazoa</taxon>
        <taxon>Ecdysozoa</taxon>
        <taxon>Arthropoda</taxon>
        <taxon>Hexapoda</taxon>
        <taxon>Insecta</taxon>
        <taxon>Pterygota</taxon>
        <taxon>Neoptera</taxon>
        <taxon>Paraneoptera</taxon>
        <taxon>Hemiptera</taxon>
        <taxon>Heteroptera</taxon>
        <taxon>Panheteroptera</taxon>
        <taxon>Cimicomorpha</taxon>
        <taxon>Miridae</taxon>
        <taxon>Mirini</taxon>
        <taxon>Apolygus</taxon>
    </lineage>
</organism>
<comment type="caution">
    <text evidence="3">The sequence shown here is derived from an EMBL/GenBank/DDBJ whole genome shotgun (WGS) entry which is preliminary data.</text>
</comment>